<keyword evidence="3" id="KW-1185">Reference proteome</keyword>
<reference evidence="2" key="2">
    <citation type="submission" date="2020-05" db="UniProtKB">
        <authorList>
            <consortium name="EnsemblMetazoa"/>
        </authorList>
    </citation>
    <scope>IDENTIFICATION</scope>
    <source>
        <strain evidence="2">WRAIR2</strain>
    </source>
</reference>
<dbReference type="AlphaFoldDB" id="A0A182NYK8"/>
<evidence type="ECO:0000256" key="1">
    <source>
        <dbReference type="SAM" id="MobiDB-lite"/>
    </source>
</evidence>
<organism evidence="2 3">
    <name type="scientific">Anopheles dirus</name>
    <dbReference type="NCBI Taxonomy" id="7168"/>
    <lineage>
        <taxon>Eukaryota</taxon>
        <taxon>Metazoa</taxon>
        <taxon>Ecdysozoa</taxon>
        <taxon>Arthropoda</taxon>
        <taxon>Hexapoda</taxon>
        <taxon>Insecta</taxon>
        <taxon>Pterygota</taxon>
        <taxon>Neoptera</taxon>
        <taxon>Endopterygota</taxon>
        <taxon>Diptera</taxon>
        <taxon>Nematocera</taxon>
        <taxon>Culicoidea</taxon>
        <taxon>Culicidae</taxon>
        <taxon>Anophelinae</taxon>
        <taxon>Anopheles</taxon>
    </lineage>
</organism>
<feature type="compositionally biased region" description="Low complexity" evidence="1">
    <location>
        <begin position="42"/>
        <end position="72"/>
    </location>
</feature>
<reference evidence="3" key="1">
    <citation type="submission" date="2013-03" db="EMBL/GenBank/DDBJ databases">
        <title>The Genome Sequence of Anopheles dirus WRAIR2.</title>
        <authorList>
            <consortium name="The Broad Institute Genomics Platform"/>
            <person name="Neafsey D.E."/>
            <person name="Walton C."/>
            <person name="Walker B."/>
            <person name="Young S.K."/>
            <person name="Zeng Q."/>
            <person name="Gargeya S."/>
            <person name="Fitzgerald M."/>
            <person name="Haas B."/>
            <person name="Abouelleil A."/>
            <person name="Allen A.W."/>
            <person name="Alvarado L."/>
            <person name="Arachchi H.M."/>
            <person name="Berlin A.M."/>
            <person name="Chapman S.B."/>
            <person name="Gainer-Dewar J."/>
            <person name="Goldberg J."/>
            <person name="Griggs A."/>
            <person name="Gujja S."/>
            <person name="Hansen M."/>
            <person name="Howarth C."/>
            <person name="Imamovic A."/>
            <person name="Ireland A."/>
            <person name="Larimer J."/>
            <person name="McCowan C."/>
            <person name="Murphy C."/>
            <person name="Pearson M."/>
            <person name="Poon T.W."/>
            <person name="Priest M."/>
            <person name="Roberts A."/>
            <person name="Saif S."/>
            <person name="Shea T."/>
            <person name="Sisk P."/>
            <person name="Sykes S."/>
            <person name="Wortman J."/>
            <person name="Nusbaum C."/>
            <person name="Birren B."/>
        </authorList>
    </citation>
    <scope>NUCLEOTIDE SEQUENCE [LARGE SCALE GENOMIC DNA]</scope>
    <source>
        <strain evidence="3">WRAIR2</strain>
    </source>
</reference>
<sequence length="113" mass="12113">MAPAAMQKRGVRTAHHRYKYEAFRCETGQQTSDSIHQLPKNARVSSGNRASSGGRSRATSGRASGSKASTTSPYPSTSEAPFRRVPFSDSEAIAGCVEPLQSGRVRAVLNCLE</sequence>
<evidence type="ECO:0000313" key="3">
    <source>
        <dbReference type="Proteomes" id="UP000075884"/>
    </source>
</evidence>
<dbReference type="EnsemblMetazoa" id="ADIR014905-RA">
    <property type="protein sequence ID" value="ADIR014905-PA"/>
    <property type="gene ID" value="ADIR014905"/>
</dbReference>
<name>A0A182NYK8_9DIPT</name>
<protein>
    <submittedName>
        <fullName evidence="2">Uncharacterized protein</fullName>
    </submittedName>
</protein>
<feature type="region of interest" description="Disordered" evidence="1">
    <location>
        <begin position="28"/>
        <end position="83"/>
    </location>
</feature>
<proteinExistence type="predicted"/>
<accession>A0A182NYK8</accession>
<dbReference type="VEuPathDB" id="VectorBase:ADIR014905"/>
<evidence type="ECO:0000313" key="2">
    <source>
        <dbReference type="EnsemblMetazoa" id="ADIR014905-PA"/>
    </source>
</evidence>
<dbReference type="Proteomes" id="UP000075884">
    <property type="component" value="Unassembled WGS sequence"/>
</dbReference>